<dbReference type="EMBL" id="CP022748">
    <property type="protein sequence ID" value="ASY46743.1"/>
    <property type="molecule type" value="Genomic_DNA"/>
</dbReference>
<dbReference type="GO" id="GO:0051537">
    <property type="term" value="F:2 iron, 2 sulfur cluster binding"/>
    <property type="evidence" value="ECO:0007669"/>
    <property type="project" value="UniProtKB-KW"/>
</dbReference>
<dbReference type="PANTHER" id="PTHR30204">
    <property type="entry name" value="REDOX-CYCLING DRUG-SENSING TRANSCRIPTIONAL ACTIVATOR SOXR"/>
    <property type="match status" value="1"/>
</dbReference>
<dbReference type="Gene3D" id="1.10.1660.10">
    <property type="match status" value="1"/>
</dbReference>
<keyword evidence="4" id="KW-0238">DNA-binding</keyword>
<evidence type="ECO:0000256" key="1">
    <source>
        <dbReference type="ARBA" id="ARBA00022714"/>
    </source>
</evidence>
<dbReference type="PROSITE" id="PS50937">
    <property type="entry name" value="HTH_MERR_2"/>
    <property type="match status" value="1"/>
</dbReference>
<feature type="domain" description="HTH merR-type" evidence="5">
    <location>
        <begin position="8"/>
        <end position="76"/>
    </location>
</feature>
<keyword evidence="1" id="KW-0001">2Fe-2S</keyword>
<dbReference type="AlphaFoldDB" id="A0A249MZD8"/>
<sequence>MTVDKTRPLSVGAIAQRSGVAVSTIHFYEAKGLIKGERTAGNQRRYPRSVLRRIAIIRTAQYVGLSLSELKDFLDRIPEGPVTSTDWRRLSAEWSTLLNERIASLMRLRDRLETCIGCGCMSLTDCPLRNPEDRLGAVGSGPQLLLVNFAREPRDDEDSPVHFRTKRRSLAAVKSTLDVNQDTKGNDDS</sequence>
<evidence type="ECO:0000313" key="7">
    <source>
        <dbReference type="Proteomes" id="UP000217141"/>
    </source>
</evidence>
<name>A0A249MZD8_SPHXE</name>
<organism evidence="6 7">
    <name type="scientific">Sphingobium xenophagum</name>
    <dbReference type="NCBI Taxonomy" id="121428"/>
    <lineage>
        <taxon>Bacteria</taxon>
        <taxon>Pseudomonadati</taxon>
        <taxon>Pseudomonadota</taxon>
        <taxon>Alphaproteobacteria</taxon>
        <taxon>Sphingomonadales</taxon>
        <taxon>Sphingomonadaceae</taxon>
        <taxon>Sphingobium</taxon>
    </lineage>
</organism>
<dbReference type="CDD" id="cd01110">
    <property type="entry name" value="HTH_SoxR"/>
    <property type="match status" value="1"/>
</dbReference>
<dbReference type="PROSITE" id="PS00552">
    <property type="entry name" value="HTH_MERR_1"/>
    <property type="match status" value="1"/>
</dbReference>
<dbReference type="SUPFAM" id="SSF46955">
    <property type="entry name" value="Putative DNA-binding domain"/>
    <property type="match status" value="1"/>
</dbReference>
<reference evidence="6 7" key="1">
    <citation type="submission" date="2017-08" db="EMBL/GenBank/DDBJ databases">
        <title>Whole Genome Sequence of Sphingobium hydrophobicum C1: Insights into Adaption to the Electronic-waste Contaminated Sediment.</title>
        <authorList>
            <person name="Song D."/>
            <person name="Chen X."/>
            <person name="Xu M."/>
        </authorList>
    </citation>
    <scope>NUCLEOTIDE SEQUENCE [LARGE SCALE GENOMIC DNA]</scope>
    <source>
        <strain evidence="6 7">C1</strain>
        <plasmid evidence="6 7">p2</plasmid>
    </source>
</reference>
<evidence type="ECO:0000256" key="2">
    <source>
        <dbReference type="ARBA" id="ARBA00023004"/>
    </source>
</evidence>
<evidence type="ECO:0000313" key="6">
    <source>
        <dbReference type="EMBL" id="ASY46743.1"/>
    </source>
</evidence>
<dbReference type="InterPro" id="IPR000551">
    <property type="entry name" value="MerR-type_HTH_dom"/>
</dbReference>
<keyword evidence="1" id="KW-0479">Metal-binding</keyword>
<gene>
    <name evidence="6" type="primary">soxR</name>
    <name evidence="6" type="ORF">CJD35_19810</name>
</gene>
<dbReference type="PRINTS" id="PR00040">
    <property type="entry name" value="HTHMERR"/>
</dbReference>
<dbReference type="GO" id="GO:0003700">
    <property type="term" value="F:DNA-binding transcription factor activity"/>
    <property type="evidence" value="ECO:0007669"/>
    <property type="project" value="InterPro"/>
</dbReference>
<dbReference type="GO" id="GO:0006979">
    <property type="term" value="P:response to oxidative stress"/>
    <property type="evidence" value="ECO:0007669"/>
    <property type="project" value="InterPro"/>
</dbReference>
<dbReference type="InterPro" id="IPR010211">
    <property type="entry name" value="Redox-sen_tscrpt-act_SoxR"/>
</dbReference>
<evidence type="ECO:0000259" key="5">
    <source>
        <dbReference type="PROSITE" id="PS50937"/>
    </source>
</evidence>
<dbReference type="NCBIfam" id="TIGR01950">
    <property type="entry name" value="SoxR"/>
    <property type="match status" value="1"/>
</dbReference>
<dbReference type="PANTHER" id="PTHR30204:SF0">
    <property type="entry name" value="REDOX-SENSITIVE TRANSCRIPTIONAL ACTIVATOR SOXR"/>
    <property type="match status" value="1"/>
</dbReference>
<dbReference type="GO" id="GO:0003677">
    <property type="term" value="F:DNA binding"/>
    <property type="evidence" value="ECO:0007669"/>
    <property type="project" value="UniProtKB-KW"/>
</dbReference>
<dbReference type="Proteomes" id="UP000217141">
    <property type="component" value="Plasmid p2"/>
</dbReference>
<dbReference type="KEGG" id="shyd:CJD35_19810"/>
<evidence type="ECO:0000256" key="4">
    <source>
        <dbReference type="ARBA" id="ARBA00023125"/>
    </source>
</evidence>
<keyword evidence="3" id="KW-0411">Iron-sulfur</keyword>
<protein>
    <submittedName>
        <fullName evidence="6">Redox-sensitive transcriptional activator SoxR</fullName>
    </submittedName>
</protein>
<proteinExistence type="predicted"/>
<accession>A0A249MZD8</accession>
<dbReference type="InterPro" id="IPR047057">
    <property type="entry name" value="MerR_fam"/>
</dbReference>
<dbReference type="SMART" id="SM00422">
    <property type="entry name" value="HTH_MERR"/>
    <property type="match status" value="1"/>
</dbReference>
<dbReference type="Pfam" id="PF13411">
    <property type="entry name" value="MerR_1"/>
    <property type="match status" value="1"/>
</dbReference>
<geneLocation type="plasmid" evidence="6 7">
    <name>p2</name>
</geneLocation>
<keyword evidence="6" id="KW-0614">Plasmid</keyword>
<keyword evidence="2" id="KW-0408">Iron</keyword>
<evidence type="ECO:0000256" key="3">
    <source>
        <dbReference type="ARBA" id="ARBA00023014"/>
    </source>
</evidence>
<dbReference type="InterPro" id="IPR009061">
    <property type="entry name" value="DNA-bd_dom_put_sf"/>
</dbReference>
<dbReference type="RefSeq" id="WP_081095122.1">
    <property type="nucleotide sequence ID" value="NZ_BBQY01000005.1"/>
</dbReference>